<dbReference type="OMA" id="CEDAPCF"/>
<dbReference type="AlphaFoldDB" id="U1HK23"/>
<organism evidence="3 4">
    <name type="scientific">Endocarpon pusillum (strain Z07020 / HMAS-L-300199)</name>
    <name type="common">Lichen-forming fungus</name>
    <dbReference type="NCBI Taxonomy" id="1263415"/>
    <lineage>
        <taxon>Eukaryota</taxon>
        <taxon>Fungi</taxon>
        <taxon>Dikarya</taxon>
        <taxon>Ascomycota</taxon>
        <taxon>Pezizomycotina</taxon>
        <taxon>Eurotiomycetes</taxon>
        <taxon>Chaetothyriomycetidae</taxon>
        <taxon>Verrucariales</taxon>
        <taxon>Verrucariaceae</taxon>
        <taxon>Endocarpon</taxon>
    </lineage>
</organism>
<accession>U1HK23</accession>
<evidence type="ECO:0000313" key="3">
    <source>
        <dbReference type="EMBL" id="ERF69289.1"/>
    </source>
</evidence>
<dbReference type="Gene3D" id="3.80.10.10">
    <property type="entry name" value="Ribonuclease Inhibitor"/>
    <property type="match status" value="1"/>
</dbReference>
<dbReference type="InterPro" id="IPR057334">
    <property type="entry name" value="PH_2nd_LRR"/>
</dbReference>
<feature type="region of interest" description="Disordered" evidence="1">
    <location>
        <begin position="1120"/>
        <end position="1139"/>
    </location>
</feature>
<gene>
    <name evidence="3" type="ORF">EPUS_03993</name>
</gene>
<dbReference type="HOGENOM" id="CLU_003789_0_0_1"/>
<dbReference type="SUPFAM" id="SSF52047">
    <property type="entry name" value="RNI-like"/>
    <property type="match status" value="1"/>
</dbReference>
<sequence>MSDMRRRKSLSIFRPTLPTVSTGSSDESSTGGGNSGGGSILRKKGGRPLSIFASRSTPSSPSIPNYDVANFEKVGLSESPKLRSRTLHKGGRASVFGSLRSLRSSEDDDVLTKTESKASSTNEENDLQGSLQAGLFGSSVLHHGEVQTMGGMFRKRSHYLVLTETHLLRFKGQTKAAEMYPVIPVSMGRSSGHRQSMGSFGSNSDAQSSIMSDIVDGIALNQIIATSKLDDGRPYFSIEVSHLEDATNRASSMSMQLNDPREADLWLLAIRNAAAKARNKHGYDFPPAMLAYIARALEHYRDYDPRHFQLFRVVQRTANKSVSRSSTDDLAKLNSSTCYLAVGINSVHLVPLKRSIDRSSTSSLQDLEAPTSFGITTLSSMSLQPGDDTFQLTFRVPLQSTFTLFLASAKAKEIVLWIKNRAEYLRPEWVHQPFAFFAPAELDDDMALSESSEDEHKFFDRTLIAYCAGFNVDVSRICYSVDYRCEDAPCFRLLKPFGPCYNALELLAVIRALRYNESFTSISFAGINLDVLQGIYDLYGVDFDALYTRSGVATNLPNQEELPLLSQEIRALALKSRRLRRLDFSYCLTRRHRSGTDIDTKACGIPEALVPLCKKTLTNVDWLVLNGIRLGDSDLDYLVDAASQRVCHLRALEIGNCGLSVHDIDVLLSTLAVQESTMEVIDISGVQGRFSPELFQRQIGYFGHIRKLNLTRVQKTAGPESLIAPETLLTWRLEELQLSQTVVNQETVDSIAAYLASSKSDSLHELGLDQCGLTGKDLAIFFSAMNRDRGPPRDMHVSASENRLKAGYQFLFDIIGQNKSPTHLTMRMIEFEKEHHFRQLVQALQKNTALKVLDISKASLPYDAGEETCKELQKMFEKNSSLEELDISGEQAHLDSARFGIGLNLALTGLKKNNTLRMLKIEHQNLGMQGANTLAEVLEANNSLVEIHCENNDINLQSFTVLVNGLQKNTSVTYMPSMARDREKSLEKVKREIQAINNSAELVSPSGSSSIKRSFTGVMSGRGNRPSMTQTNINPIPAYTEQDVKAAVDALHEKWNAEVARMQGYLARNYHLQHGLPWGGQDTNENQRPRTAETLGDVLRSVKLDSTPTLEKELGLGWIDEKPDVTPKKPPAAFSLPEE</sequence>
<dbReference type="PANTHER" id="PTHR24114:SF2">
    <property type="entry name" value="F-BOX DOMAIN-CONTAINING PROTEIN-RELATED"/>
    <property type="match status" value="1"/>
</dbReference>
<feature type="compositionally biased region" description="Gly residues" evidence="1">
    <location>
        <begin position="30"/>
        <end position="39"/>
    </location>
</feature>
<dbReference type="eggNOG" id="ENOG502RSHR">
    <property type="taxonomic scope" value="Eukaryota"/>
</dbReference>
<proteinExistence type="predicted"/>
<feature type="region of interest" description="Disordered" evidence="1">
    <location>
        <begin position="1"/>
        <end position="66"/>
    </location>
</feature>
<evidence type="ECO:0000259" key="2">
    <source>
        <dbReference type="PROSITE" id="PS50003"/>
    </source>
</evidence>
<feature type="domain" description="PH" evidence="2">
    <location>
        <begin position="139"/>
        <end position="275"/>
    </location>
</feature>
<feature type="region of interest" description="Disordered" evidence="1">
    <location>
        <begin position="104"/>
        <end position="127"/>
    </location>
</feature>
<dbReference type="PANTHER" id="PTHR24114">
    <property type="entry name" value="LEUCINE RICH REPEAT FAMILY PROTEIN"/>
    <property type="match status" value="1"/>
</dbReference>
<feature type="compositionally biased region" description="Polar residues" evidence="1">
    <location>
        <begin position="53"/>
        <end position="63"/>
    </location>
</feature>
<protein>
    <recommendedName>
        <fullName evidence="2">PH domain-containing protein</fullName>
    </recommendedName>
</protein>
<dbReference type="InterPro" id="IPR032675">
    <property type="entry name" value="LRR_dom_sf"/>
</dbReference>
<evidence type="ECO:0000313" key="4">
    <source>
        <dbReference type="Proteomes" id="UP000019373"/>
    </source>
</evidence>
<dbReference type="PROSITE" id="PS50003">
    <property type="entry name" value="PH_DOMAIN"/>
    <property type="match status" value="1"/>
</dbReference>
<feature type="compositionally biased region" description="Polar residues" evidence="1">
    <location>
        <begin position="117"/>
        <end position="127"/>
    </location>
</feature>
<reference evidence="4" key="1">
    <citation type="journal article" date="2014" name="BMC Genomics">
        <title>Genome characteristics reveal the impact of lichenization on lichen-forming fungus Endocarpon pusillum Hedwig (Verrucariales, Ascomycota).</title>
        <authorList>
            <person name="Wang Y.-Y."/>
            <person name="Liu B."/>
            <person name="Zhang X.-Y."/>
            <person name="Zhou Q.-M."/>
            <person name="Zhang T."/>
            <person name="Li H."/>
            <person name="Yu Y.-F."/>
            <person name="Zhang X.-L."/>
            <person name="Hao X.-Y."/>
            <person name="Wang M."/>
            <person name="Wang L."/>
            <person name="Wei J.-C."/>
        </authorList>
    </citation>
    <scope>NUCLEOTIDE SEQUENCE [LARGE SCALE GENOMIC DNA]</scope>
    <source>
        <strain evidence="4">Z07020 / HMAS-L-300199</strain>
    </source>
</reference>
<dbReference type="SMART" id="SM00368">
    <property type="entry name" value="LRR_RI"/>
    <property type="match status" value="5"/>
</dbReference>
<evidence type="ECO:0000256" key="1">
    <source>
        <dbReference type="SAM" id="MobiDB-lite"/>
    </source>
</evidence>
<dbReference type="GeneID" id="19239028"/>
<dbReference type="InterPro" id="IPR001849">
    <property type="entry name" value="PH_domain"/>
</dbReference>
<dbReference type="SMART" id="SM00233">
    <property type="entry name" value="PH"/>
    <property type="match status" value="1"/>
</dbReference>
<name>U1HK23_ENDPU</name>
<dbReference type="RefSeq" id="XP_007805047.1">
    <property type="nucleotide sequence ID" value="XM_007806856.1"/>
</dbReference>
<dbReference type="OrthoDB" id="120976at2759"/>
<dbReference type="EMBL" id="KE721457">
    <property type="protein sequence ID" value="ERF69289.1"/>
    <property type="molecule type" value="Genomic_DNA"/>
</dbReference>
<dbReference type="InterPro" id="IPR052394">
    <property type="entry name" value="LRR-containing"/>
</dbReference>
<dbReference type="Proteomes" id="UP000019373">
    <property type="component" value="Unassembled WGS sequence"/>
</dbReference>
<keyword evidence="4" id="KW-1185">Reference proteome</keyword>
<dbReference type="Pfam" id="PF25353">
    <property type="entry name" value="PH_2nd_LRR"/>
    <property type="match status" value="1"/>
</dbReference>